<dbReference type="GO" id="GO:0008270">
    <property type="term" value="F:zinc ion binding"/>
    <property type="evidence" value="ECO:0007669"/>
    <property type="project" value="UniProtKB-KW"/>
</dbReference>
<evidence type="ECO:0000256" key="2">
    <source>
        <dbReference type="ARBA" id="ARBA00022771"/>
    </source>
</evidence>
<evidence type="ECO:0000313" key="11">
    <source>
        <dbReference type="EMBL" id="KAF2004671.1"/>
    </source>
</evidence>
<dbReference type="PANTHER" id="PTHR14398:SF0">
    <property type="entry name" value="ZINC FINGER PROTEIN SWM"/>
    <property type="match status" value="1"/>
</dbReference>
<dbReference type="Pfam" id="PF00076">
    <property type="entry name" value="RRM_1"/>
    <property type="match status" value="1"/>
</dbReference>
<feature type="coiled-coil region" evidence="7">
    <location>
        <begin position="436"/>
        <end position="463"/>
    </location>
</feature>
<proteinExistence type="predicted"/>
<dbReference type="GO" id="GO:0005634">
    <property type="term" value="C:nucleus"/>
    <property type="evidence" value="ECO:0007669"/>
    <property type="project" value="TreeGrafter"/>
</dbReference>
<evidence type="ECO:0000256" key="1">
    <source>
        <dbReference type="ARBA" id="ARBA00022723"/>
    </source>
</evidence>
<dbReference type="SUPFAM" id="SSF54928">
    <property type="entry name" value="RNA-binding domain, RBD"/>
    <property type="match status" value="1"/>
</dbReference>
<evidence type="ECO:0000256" key="6">
    <source>
        <dbReference type="PROSITE-ProRule" id="PRU00723"/>
    </source>
</evidence>
<feature type="compositionally biased region" description="Basic and acidic residues" evidence="8">
    <location>
        <begin position="135"/>
        <end position="150"/>
    </location>
</feature>
<dbReference type="CDD" id="cd12257">
    <property type="entry name" value="RRM1_RBM26_like"/>
    <property type="match status" value="1"/>
</dbReference>
<protein>
    <recommendedName>
        <fullName evidence="13">C3H1-type domain-containing protein</fullName>
    </recommendedName>
</protein>
<dbReference type="OrthoDB" id="443401at2759"/>
<accession>A0A6A5WWZ3</accession>
<feature type="domain" description="C3H1-type" evidence="10">
    <location>
        <begin position="250"/>
        <end position="278"/>
    </location>
</feature>
<feature type="compositionally biased region" description="Pro residues" evidence="8">
    <location>
        <begin position="101"/>
        <end position="110"/>
    </location>
</feature>
<reference evidence="11" key="1">
    <citation type="journal article" date="2020" name="Stud. Mycol.">
        <title>101 Dothideomycetes genomes: a test case for predicting lifestyles and emergence of pathogens.</title>
        <authorList>
            <person name="Haridas S."/>
            <person name="Albert R."/>
            <person name="Binder M."/>
            <person name="Bloem J."/>
            <person name="Labutti K."/>
            <person name="Salamov A."/>
            <person name="Andreopoulos B."/>
            <person name="Baker S."/>
            <person name="Barry K."/>
            <person name="Bills G."/>
            <person name="Bluhm B."/>
            <person name="Cannon C."/>
            <person name="Castanera R."/>
            <person name="Culley D."/>
            <person name="Daum C."/>
            <person name="Ezra D."/>
            <person name="Gonzalez J."/>
            <person name="Henrissat B."/>
            <person name="Kuo A."/>
            <person name="Liang C."/>
            <person name="Lipzen A."/>
            <person name="Lutzoni F."/>
            <person name="Magnuson J."/>
            <person name="Mondo S."/>
            <person name="Nolan M."/>
            <person name="Ohm R."/>
            <person name="Pangilinan J."/>
            <person name="Park H.-J."/>
            <person name="Ramirez L."/>
            <person name="Alfaro M."/>
            <person name="Sun H."/>
            <person name="Tritt A."/>
            <person name="Yoshinaga Y."/>
            <person name="Zwiers L.-H."/>
            <person name="Turgeon B."/>
            <person name="Goodwin S."/>
            <person name="Spatafora J."/>
            <person name="Crous P."/>
            <person name="Grigoriev I."/>
        </authorList>
    </citation>
    <scope>NUCLEOTIDE SEQUENCE</scope>
    <source>
        <strain evidence="11">CBS 123094</strain>
    </source>
</reference>
<dbReference type="InterPro" id="IPR035979">
    <property type="entry name" value="RBD_domain_sf"/>
</dbReference>
<feature type="compositionally biased region" description="Polar residues" evidence="8">
    <location>
        <begin position="655"/>
        <end position="667"/>
    </location>
</feature>
<name>A0A6A5WWZ3_9PLEO</name>
<feature type="region of interest" description="Disordered" evidence="8">
    <location>
        <begin position="99"/>
        <end position="183"/>
    </location>
</feature>
<keyword evidence="2 6" id="KW-0863">Zinc-finger</keyword>
<dbReference type="SUPFAM" id="SSF90229">
    <property type="entry name" value="CCCH zinc finger"/>
    <property type="match status" value="1"/>
</dbReference>
<feature type="region of interest" description="Disordered" evidence="8">
    <location>
        <begin position="476"/>
        <end position="513"/>
    </location>
</feature>
<sequence length="689" mass="76023">MIVDEADQPALREWITPRLRNLLDIDSDAPILAEYIVAVLGNEHSEEDARKKAAVELSDFLADRKPCASCPYLVPLLTPADTEAVVDAVLEDIRSKAFLTQPPPFNPPTGPKKLPGLGNFAGNGAGSQSRKRSYMRRETSEERDPQDSHYARNAGGERPTKQTARRGGQSSRGGFGGDNMSARGGFGPASYNAGFPQPPPAFSNVPADPMALFTLATAMNMGISGFPPALIPPGTLLALPSTSATTRKSSGRKQRCSDYDNKGFCMRGARCQYEHGQEATASLDFDFTEVDDEYGSGGNRGKGTLGRSSRSRAPFYLRVPGPNRSNTTVVVQQIPQENLNDTDIRQFFSQFGNVQHIEMRPRGHLAIVTYWDDASASRAIESPKPVFDNRFVNVSWYRPETSASHNSGNVDMLDPETIAQRQHEAQVAFEERKKKREESAAKMAEIDVQLKTLEDELYRLKTEIAVREGGKIPDAKETAQAKKQAHLDTPFDSYDQSNFRRPPAYRGRGGYRGRGYTPFRGGYSGFGGVRSSVKRLDNRPKSVLIAGFKVGSAQDEALRQHLFNKDYEYSSIDPHAEREDAQIIAFIERYQAELFVGEASKIAGIGDIELEWAPNTTTTGQQSGENPPVRTKFAMAPLSDDQDEEYQNPRDDDSITGNAVINTSNTPDHGFNGEADYDVADAEDRWRDL</sequence>
<dbReference type="PROSITE" id="PS50102">
    <property type="entry name" value="RRM"/>
    <property type="match status" value="1"/>
</dbReference>
<dbReference type="AlphaFoldDB" id="A0A6A5WWZ3"/>
<evidence type="ECO:0000256" key="3">
    <source>
        <dbReference type="ARBA" id="ARBA00022833"/>
    </source>
</evidence>
<gene>
    <name evidence="11" type="ORF">P154DRAFT_426187</name>
</gene>
<dbReference type="InterPro" id="IPR000571">
    <property type="entry name" value="Znf_CCCH"/>
</dbReference>
<dbReference type="EMBL" id="ML977566">
    <property type="protein sequence ID" value="KAF2004671.1"/>
    <property type="molecule type" value="Genomic_DNA"/>
</dbReference>
<dbReference type="PROSITE" id="PS50103">
    <property type="entry name" value="ZF_C3H1"/>
    <property type="match status" value="1"/>
</dbReference>
<evidence type="ECO:0000256" key="4">
    <source>
        <dbReference type="ARBA" id="ARBA00022884"/>
    </source>
</evidence>
<keyword evidence="3 6" id="KW-0862">Zinc</keyword>
<evidence type="ECO:0000256" key="7">
    <source>
        <dbReference type="SAM" id="Coils"/>
    </source>
</evidence>
<dbReference type="SMART" id="SM00360">
    <property type="entry name" value="RRM"/>
    <property type="match status" value="1"/>
</dbReference>
<dbReference type="InterPro" id="IPR012677">
    <property type="entry name" value="Nucleotide-bd_a/b_plait_sf"/>
</dbReference>
<dbReference type="GO" id="GO:0003723">
    <property type="term" value="F:RNA binding"/>
    <property type="evidence" value="ECO:0007669"/>
    <property type="project" value="UniProtKB-UniRule"/>
</dbReference>
<dbReference type="Proteomes" id="UP000799779">
    <property type="component" value="Unassembled WGS sequence"/>
</dbReference>
<dbReference type="SMART" id="SM00356">
    <property type="entry name" value="ZnF_C3H1"/>
    <property type="match status" value="1"/>
</dbReference>
<dbReference type="InterPro" id="IPR036855">
    <property type="entry name" value="Znf_CCCH_sf"/>
</dbReference>
<evidence type="ECO:0000256" key="5">
    <source>
        <dbReference type="PROSITE-ProRule" id="PRU00176"/>
    </source>
</evidence>
<keyword evidence="4 5" id="KW-0694">RNA-binding</keyword>
<evidence type="ECO:0000259" key="9">
    <source>
        <dbReference type="PROSITE" id="PS50102"/>
    </source>
</evidence>
<organism evidence="11 12">
    <name type="scientific">Amniculicola lignicola CBS 123094</name>
    <dbReference type="NCBI Taxonomy" id="1392246"/>
    <lineage>
        <taxon>Eukaryota</taxon>
        <taxon>Fungi</taxon>
        <taxon>Dikarya</taxon>
        <taxon>Ascomycota</taxon>
        <taxon>Pezizomycotina</taxon>
        <taxon>Dothideomycetes</taxon>
        <taxon>Pleosporomycetidae</taxon>
        <taxon>Pleosporales</taxon>
        <taxon>Amniculicolaceae</taxon>
        <taxon>Amniculicola</taxon>
    </lineage>
</organism>
<feature type="region of interest" description="Disordered" evidence="8">
    <location>
        <begin position="639"/>
        <end position="689"/>
    </location>
</feature>
<dbReference type="Gene3D" id="3.30.70.330">
    <property type="match status" value="1"/>
</dbReference>
<evidence type="ECO:0000259" key="10">
    <source>
        <dbReference type="PROSITE" id="PS50103"/>
    </source>
</evidence>
<keyword evidence="7" id="KW-0175">Coiled coil</keyword>
<feature type="domain" description="RRM" evidence="9">
    <location>
        <begin position="327"/>
        <end position="399"/>
    </location>
</feature>
<dbReference type="InterPro" id="IPR000504">
    <property type="entry name" value="RRM_dom"/>
</dbReference>
<keyword evidence="12" id="KW-1185">Reference proteome</keyword>
<evidence type="ECO:0008006" key="13">
    <source>
        <dbReference type="Google" id="ProtNLM"/>
    </source>
</evidence>
<evidence type="ECO:0000256" key="8">
    <source>
        <dbReference type="SAM" id="MobiDB-lite"/>
    </source>
</evidence>
<keyword evidence="1 6" id="KW-0479">Metal-binding</keyword>
<dbReference type="PANTHER" id="PTHR14398">
    <property type="entry name" value="RNA RECOGNITION RRM/RNP DOMAIN"/>
    <property type="match status" value="1"/>
</dbReference>
<feature type="zinc finger region" description="C3H1-type" evidence="6">
    <location>
        <begin position="250"/>
        <end position="278"/>
    </location>
</feature>
<evidence type="ECO:0000313" key="12">
    <source>
        <dbReference type="Proteomes" id="UP000799779"/>
    </source>
</evidence>
<dbReference type="InterPro" id="IPR045137">
    <property type="entry name" value="RBM26/27"/>
</dbReference>